<evidence type="ECO:0000313" key="2">
    <source>
        <dbReference type="EMBL" id="KAG8050041.1"/>
    </source>
</evidence>
<feature type="region of interest" description="Disordered" evidence="1">
    <location>
        <begin position="203"/>
        <end position="256"/>
    </location>
</feature>
<organism evidence="2 3">
    <name type="scientific">Zizania palustris</name>
    <name type="common">Northern wild rice</name>
    <dbReference type="NCBI Taxonomy" id="103762"/>
    <lineage>
        <taxon>Eukaryota</taxon>
        <taxon>Viridiplantae</taxon>
        <taxon>Streptophyta</taxon>
        <taxon>Embryophyta</taxon>
        <taxon>Tracheophyta</taxon>
        <taxon>Spermatophyta</taxon>
        <taxon>Magnoliopsida</taxon>
        <taxon>Liliopsida</taxon>
        <taxon>Poales</taxon>
        <taxon>Poaceae</taxon>
        <taxon>BOP clade</taxon>
        <taxon>Oryzoideae</taxon>
        <taxon>Oryzeae</taxon>
        <taxon>Zizaniinae</taxon>
        <taxon>Zizania</taxon>
    </lineage>
</organism>
<dbReference type="PANTHER" id="PTHR48237:SF1">
    <property type="entry name" value="SPC97_SPC98 FAMILY OF SPINDLE POLE BODY (SBP) COMPONENT"/>
    <property type="match status" value="1"/>
</dbReference>
<dbReference type="OrthoDB" id="1417760at2759"/>
<comment type="caution">
    <text evidence="2">The sequence shown here is derived from an EMBL/GenBank/DDBJ whole genome shotgun (WGS) entry which is preliminary data.</text>
</comment>
<dbReference type="AlphaFoldDB" id="A0A8J5V7A5"/>
<sequence length="256" mass="28065">MHACTEWEEAVARGRRCRRQRPRRRGSREAAPCSQPSRKQSSPPALLLLLLASQHASIVAWNGHDDYPCSSGTPAPPFLGRLPEASMAPASCVLSLPSPVLSLRPMLEETLAPPLAHGEQQDSRWLQTLSDPELDLLITLKDLATSGQASRACAHLYHLRTLRVLGIALLENIKQRLGETSVNVDPNVFDRLALLSDPDVNLPCIGSDSESEPVGSKPSEDRPTPMGVMESESTQSIQMHGSAMKKVKREENWESI</sequence>
<proteinExistence type="predicted"/>
<protein>
    <submittedName>
        <fullName evidence="2">Uncharacterized protein</fullName>
    </submittedName>
</protein>
<feature type="region of interest" description="Disordered" evidence="1">
    <location>
        <begin position="15"/>
        <end position="41"/>
    </location>
</feature>
<evidence type="ECO:0000256" key="1">
    <source>
        <dbReference type="SAM" id="MobiDB-lite"/>
    </source>
</evidence>
<name>A0A8J5V7A5_ZIZPA</name>
<dbReference type="Proteomes" id="UP000729402">
    <property type="component" value="Unassembled WGS sequence"/>
</dbReference>
<keyword evidence="3" id="KW-1185">Reference proteome</keyword>
<reference evidence="2" key="2">
    <citation type="submission" date="2021-02" db="EMBL/GenBank/DDBJ databases">
        <authorList>
            <person name="Kimball J.A."/>
            <person name="Haas M.W."/>
            <person name="Macchietto M."/>
            <person name="Kono T."/>
            <person name="Duquette J."/>
            <person name="Shao M."/>
        </authorList>
    </citation>
    <scope>NUCLEOTIDE SEQUENCE</scope>
    <source>
        <tissue evidence="2">Fresh leaf tissue</tissue>
    </source>
</reference>
<evidence type="ECO:0000313" key="3">
    <source>
        <dbReference type="Proteomes" id="UP000729402"/>
    </source>
</evidence>
<dbReference type="EMBL" id="JAAALK010000289">
    <property type="protein sequence ID" value="KAG8050041.1"/>
    <property type="molecule type" value="Genomic_DNA"/>
</dbReference>
<accession>A0A8J5V7A5</accession>
<reference evidence="2" key="1">
    <citation type="journal article" date="2021" name="bioRxiv">
        <title>Whole Genome Assembly and Annotation of Northern Wild Rice, Zizania palustris L., Supports a Whole Genome Duplication in the Zizania Genus.</title>
        <authorList>
            <person name="Haas M."/>
            <person name="Kono T."/>
            <person name="Macchietto M."/>
            <person name="Millas R."/>
            <person name="McGilp L."/>
            <person name="Shao M."/>
            <person name="Duquette J."/>
            <person name="Hirsch C.N."/>
            <person name="Kimball J."/>
        </authorList>
    </citation>
    <scope>NUCLEOTIDE SEQUENCE</scope>
    <source>
        <tissue evidence="2">Fresh leaf tissue</tissue>
    </source>
</reference>
<dbReference type="PANTHER" id="PTHR48237">
    <property type="entry name" value="GAMMA-TUBULIN COMPLEX COMPONENT"/>
    <property type="match status" value="1"/>
</dbReference>
<gene>
    <name evidence="2" type="ORF">GUJ93_ZPchr0009g1353</name>
</gene>
<feature type="compositionally biased region" description="Basic residues" evidence="1">
    <location>
        <begin position="15"/>
        <end position="26"/>
    </location>
</feature>